<dbReference type="Gene3D" id="3.40.50.880">
    <property type="match status" value="1"/>
</dbReference>
<accession>A0A1G6L581</accession>
<dbReference type="PROSITE" id="PS51273">
    <property type="entry name" value="GATASE_TYPE_1"/>
    <property type="match status" value="1"/>
</dbReference>
<gene>
    <name evidence="2" type="ORF">SAMN05421872_102121</name>
</gene>
<dbReference type="EMBL" id="FMZM01000002">
    <property type="protein sequence ID" value="SDC38374.1"/>
    <property type="molecule type" value="Genomic_DNA"/>
</dbReference>
<evidence type="ECO:0000313" key="2">
    <source>
        <dbReference type="EMBL" id="SDC38374.1"/>
    </source>
</evidence>
<dbReference type="RefSeq" id="WP_090851137.1">
    <property type="nucleotide sequence ID" value="NZ_FMZM01000002.1"/>
</dbReference>
<dbReference type="Proteomes" id="UP000199034">
    <property type="component" value="Unassembled WGS sequence"/>
</dbReference>
<dbReference type="OrthoDB" id="5196541at2"/>
<dbReference type="CDD" id="cd01741">
    <property type="entry name" value="GATase1_1"/>
    <property type="match status" value="1"/>
</dbReference>
<dbReference type="PANTHER" id="PTHR42695">
    <property type="entry name" value="GLUTAMINE AMIDOTRANSFERASE YLR126C-RELATED"/>
    <property type="match status" value="1"/>
</dbReference>
<dbReference type="InterPro" id="IPR017926">
    <property type="entry name" value="GATASE"/>
</dbReference>
<proteinExistence type="predicted"/>
<dbReference type="PANTHER" id="PTHR42695:SF5">
    <property type="entry name" value="GLUTAMINE AMIDOTRANSFERASE YLR126C-RELATED"/>
    <property type="match status" value="1"/>
</dbReference>
<dbReference type="Pfam" id="PF00117">
    <property type="entry name" value="GATase"/>
    <property type="match status" value="1"/>
</dbReference>
<feature type="domain" description="Glutamine amidotransferase" evidence="1">
    <location>
        <begin position="48"/>
        <end position="192"/>
    </location>
</feature>
<dbReference type="InterPro" id="IPR029062">
    <property type="entry name" value="Class_I_gatase-like"/>
</dbReference>
<organism evidence="2 3">
    <name type="scientific">Nocardioides lianchengensis</name>
    <dbReference type="NCBI Taxonomy" id="1045774"/>
    <lineage>
        <taxon>Bacteria</taxon>
        <taxon>Bacillati</taxon>
        <taxon>Actinomycetota</taxon>
        <taxon>Actinomycetes</taxon>
        <taxon>Propionibacteriales</taxon>
        <taxon>Nocardioidaceae</taxon>
        <taxon>Nocardioides</taxon>
    </lineage>
</organism>
<dbReference type="SUPFAM" id="SSF52317">
    <property type="entry name" value="Class I glutamine amidotransferase-like"/>
    <property type="match status" value="1"/>
</dbReference>
<name>A0A1G6L581_9ACTN</name>
<dbReference type="InterPro" id="IPR044992">
    <property type="entry name" value="ChyE-like"/>
</dbReference>
<dbReference type="STRING" id="1045774.SAMN05421872_102121"/>
<dbReference type="AlphaFoldDB" id="A0A1G6L581"/>
<reference evidence="2 3" key="1">
    <citation type="submission" date="2016-10" db="EMBL/GenBank/DDBJ databases">
        <authorList>
            <person name="de Groot N.N."/>
        </authorList>
    </citation>
    <scope>NUCLEOTIDE SEQUENCE [LARGE SCALE GENOMIC DNA]</scope>
    <source>
        <strain evidence="2 3">CGMCC 4.6858</strain>
    </source>
</reference>
<sequence length="244" mass="26636">MKPFLFLGTRAQDLAADGEYDAVLRFTGLDERDVRRVRLERDELGEVDLDAWSGIVLGGGPFNISDPEDAKSGTQRRVEAELRALAERVLERDSPFLGACYGIGTLGTLRGGVVDRTYAEPIGAVTVTLTDAGREDPLTGVLPETFEAFLGHQEAVSRLPRGAVLLGEGAGCPVQAFRLGRNVYATQFHPELDVEGIVTRIHVYAGYGYFEPADEQVLVDGARAATVTEPPHLLRRFVELFADY</sequence>
<dbReference type="GO" id="GO:0005829">
    <property type="term" value="C:cytosol"/>
    <property type="evidence" value="ECO:0007669"/>
    <property type="project" value="TreeGrafter"/>
</dbReference>
<protein>
    <submittedName>
        <fullName evidence="2">GMP synthase (Glutamine-hydrolysing)</fullName>
    </submittedName>
</protein>
<dbReference type="NCBIfam" id="NF005743">
    <property type="entry name" value="PRK07567.1"/>
    <property type="match status" value="1"/>
</dbReference>
<evidence type="ECO:0000259" key="1">
    <source>
        <dbReference type="Pfam" id="PF00117"/>
    </source>
</evidence>
<keyword evidence="3" id="KW-1185">Reference proteome</keyword>
<evidence type="ECO:0000313" key="3">
    <source>
        <dbReference type="Proteomes" id="UP000199034"/>
    </source>
</evidence>